<organism evidence="1">
    <name type="scientific">Tetraselmis sp. GSL018</name>
    <dbReference type="NCBI Taxonomy" id="582737"/>
    <lineage>
        <taxon>Eukaryota</taxon>
        <taxon>Viridiplantae</taxon>
        <taxon>Chlorophyta</taxon>
        <taxon>core chlorophytes</taxon>
        <taxon>Chlorodendrophyceae</taxon>
        <taxon>Chlorodendrales</taxon>
        <taxon>Chlorodendraceae</taxon>
        <taxon>Tetraselmis</taxon>
    </lineage>
</organism>
<accession>A0A061R8L7</accession>
<sequence length="68" mass="7807">NVYHYCLSISLVWQKSLPITKETYSRGKKFHLFHSVTGNSTCHNGSNRYHICSRLTCSKADNSVSPFR</sequence>
<dbReference type="AlphaFoldDB" id="A0A061R8L7"/>
<evidence type="ECO:0000313" key="1">
    <source>
        <dbReference type="EMBL" id="JAC68318.1"/>
    </source>
</evidence>
<feature type="non-terminal residue" evidence="1">
    <location>
        <position position="68"/>
    </location>
</feature>
<dbReference type="EMBL" id="GBEZ01018083">
    <property type="protein sequence ID" value="JAC68318.1"/>
    <property type="molecule type" value="Transcribed_RNA"/>
</dbReference>
<gene>
    <name evidence="1" type="ORF">TSPGSL018_9025</name>
</gene>
<feature type="non-terminal residue" evidence="1">
    <location>
        <position position="1"/>
    </location>
</feature>
<name>A0A061R8L7_9CHLO</name>
<reference evidence="1" key="1">
    <citation type="submission" date="2014-05" db="EMBL/GenBank/DDBJ databases">
        <title>The transcriptome of the halophilic microalga Tetraselmis sp. GSL018 isolated from the Great Salt Lake, Utah.</title>
        <authorList>
            <person name="Jinkerson R.E."/>
            <person name="D'Adamo S."/>
            <person name="Posewitz M.C."/>
        </authorList>
    </citation>
    <scope>NUCLEOTIDE SEQUENCE</scope>
    <source>
        <strain evidence="1">GSL018</strain>
    </source>
</reference>
<protein>
    <submittedName>
        <fullName evidence="1">Uncharacterized protein</fullName>
    </submittedName>
</protein>
<proteinExistence type="predicted"/>